<reference evidence="1" key="1">
    <citation type="submission" date="2020-04" db="EMBL/GenBank/DDBJ databases">
        <authorList>
            <person name="Alioto T."/>
            <person name="Alioto T."/>
            <person name="Gomez Garrido J."/>
        </authorList>
    </citation>
    <scope>NUCLEOTIDE SEQUENCE</scope>
    <source>
        <strain evidence="1">A484AB</strain>
    </source>
</reference>
<name>A0A6S7HZL5_PARCT</name>
<keyword evidence="2" id="KW-1185">Reference proteome</keyword>
<evidence type="ECO:0000313" key="2">
    <source>
        <dbReference type="Proteomes" id="UP001152795"/>
    </source>
</evidence>
<comment type="caution">
    <text evidence="1">The sequence shown here is derived from an EMBL/GenBank/DDBJ whole genome shotgun (WGS) entry which is preliminary data.</text>
</comment>
<sequence>MAENIFWQKMVDKDMRVSVEVFALEKVKKFKLVKPDHWNGDAKQQQHLFEHIVSRYLWKHVYEGLPTTHTGVTDARALKLWEDNFVNDIAMGWGSMIKTFLKCVGAFGVLKPDEIFTQKTIPELLKMKYYLFEMNAGSKMKIVDKRYRQVCECVERKEKLKELFEGDACCLAYNDECEWFEDEDEEFTFDENNNNEWFEKAWVEGLKELDEMQNGYQRMRKDEEKQTKHKK</sequence>
<evidence type="ECO:0000313" key="1">
    <source>
        <dbReference type="EMBL" id="CAB4011374.1"/>
    </source>
</evidence>
<gene>
    <name evidence="1" type="ORF">PACLA_8A044257</name>
</gene>
<organism evidence="1 2">
    <name type="scientific">Paramuricea clavata</name>
    <name type="common">Red gorgonian</name>
    <name type="synonym">Violescent sea-whip</name>
    <dbReference type="NCBI Taxonomy" id="317549"/>
    <lineage>
        <taxon>Eukaryota</taxon>
        <taxon>Metazoa</taxon>
        <taxon>Cnidaria</taxon>
        <taxon>Anthozoa</taxon>
        <taxon>Octocorallia</taxon>
        <taxon>Malacalcyonacea</taxon>
        <taxon>Plexauridae</taxon>
        <taxon>Paramuricea</taxon>
    </lineage>
</organism>
<dbReference type="EMBL" id="CACRXK020007126">
    <property type="protein sequence ID" value="CAB4011374.1"/>
    <property type="molecule type" value="Genomic_DNA"/>
</dbReference>
<dbReference type="AlphaFoldDB" id="A0A6S7HZL5"/>
<proteinExistence type="predicted"/>
<protein>
    <submittedName>
        <fullName evidence="1">Uncharacterized protein</fullName>
    </submittedName>
</protein>
<dbReference type="Proteomes" id="UP001152795">
    <property type="component" value="Unassembled WGS sequence"/>
</dbReference>
<accession>A0A6S7HZL5</accession>